<dbReference type="Pfam" id="PF05699">
    <property type="entry name" value="Dimer_Tnp_hAT"/>
    <property type="match status" value="1"/>
</dbReference>
<proteinExistence type="predicted"/>
<dbReference type="SUPFAM" id="SSF140996">
    <property type="entry name" value="Hermes dimerisation domain"/>
    <property type="match status" value="1"/>
</dbReference>
<dbReference type="PANTHER" id="PTHR46481">
    <property type="entry name" value="ZINC FINGER BED DOMAIN-CONTAINING PROTEIN 4"/>
    <property type="match status" value="1"/>
</dbReference>
<comment type="caution">
    <text evidence="3">The sequence shown here is derived from an EMBL/GenBank/DDBJ whole genome shotgun (WGS) entry which is preliminary data.</text>
</comment>
<gene>
    <name evidence="3" type="primary">ZBED1_134</name>
    <name evidence="3" type="ORF">N1851_025804</name>
</gene>
<evidence type="ECO:0000259" key="2">
    <source>
        <dbReference type="Pfam" id="PF05699"/>
    </source>
</evidence>
<organism evidence="3 4">
    <name type="scientific">Merluccius polli</name>
    <name type="common">Benguela hake</name>
    <name type="synonym">Merluccius cadenati</name>
    <dbReference type="NCBI Taxonomy" id="89951"/>
    <lineage>
        <taxon>Eukaryota</taxon>
        <taxon>Metazoa</taxon>
        <taxon>Chordata</taxon>
        <taxon>Craniata</taxon>
        <taxon>Vertebrata</taxon>
        <taxon>Euteleostomi</taxon>
        <taxon>Actinopterygii</taxon>
        <taxon>Neopterygii</taxon>
        <taxon>Teleostei</taxon>
        <taxon>Neoteleostei</taxon>
        <taxon>Acanthomorphata</taxon>
        <taxon>Zeiogadaria</taxon>
        <taxon>Gadariae</taxon>
        <taxon>Gadiformes</taxon>
        <taxon>Gadoidei</taxon>
        <taxon>Merlucciidae</taxon>
        <taxon>Merluccius</taxon>
    </lineage>
</organism>
<dbReference type="InterPro" id="IPR008906">
    <property type="entry name" value="HATC_C_dom"/>
</dbReference>
<dbReference type="InterPro" id="IPR052035">
    <property type="entry name" value="ZnF_BED_domain_contain"/>
</dbReference>
<keyword evidence="4" id="KW-1185">Reference proteome</keyword>
<feature type="compositionally biased region" description="Low complexity" evidence="1">
    <location>
        <begin position="174"/>
        <end position="184"/>
    </location>
</feature>
<feature type="region of interest" description="Disordered" evidence="1">
    <location>
        <begin position="174"/>
        <end position="195"/>
    </location>
</feature>
<reference evidence="3" key="1">
    <citation type="journal article" date="2023" name="Front. Mar. Sci.">
        <title>A new Merluccius polli reference genome to investigate the effects of global change in West African waters.</title>
        <authorList>
            <person name="Mateo J.L."/>
            <person name="Blanco-Fernandez C."/>
            <person name="Garcia-Vazquez E."/>
            <person name="Machado-Schiaffino G."/>
        </authorList>
    </citation>
    <scope>NUCLEOTIDE SEQUENCE</scope>
    <source>
        <strain evidence="3">C29</strain>
        <tissue evidence="3">Fin</tissue>
    </source>
</reference>
<dbReference type="AlphaFoldDB" id="A0AA47MDA6"/>
<dbReference type="SUPFAM" id="SSF53098">
    <property type="entry name" value="Ribonuclease H-like"/>
    <property type="match status" value="1"/>
</dbReference>
<protein>
    <submittedName>
        <fullName evidence="3">Zinc finger BED domain-containing protein 1</fullName>
    </submittedName>
</protein>
<accession>A0AA47MDA6</accession>
<dbReference type="InterPro" id="IPR012337">
    <property type="entry name" value="RNaseH-like_sf"/>
</dbReference>
<evidence type="ECO:0000313" key="3">
    <source>
        <dbReference type="EMBL" id="KAK0137996.1"/>
    </source>
</evidence>
<evidence type="ECO:0000313" key="4">
    <source>
        <dbReference type="Proteomes" id="UP001174136"/>
    </source>
</evidence>
<feature type="region of interest" description="Disordered" evidence="1">
    <location>
        <begin position="572"/>
        <end position="603"/>
    </location>
</feature>
<sequence length="917" mass="103915">MVTRAREVLQYRESSDPKVSQAGIVVRTGRKWRAREAVEQAESRLRHSVLVGPVASGRAGLGSVPTTRYDKALGKDRRRLVQEEVRAGVEELHASQMVGMRQQGAWTRWEQAVDRKISWSELWQAEPHRIKFLIASIVSCTGGCTSNMIKHLRGHQIEINVCPVFDVLRRTSSAASSSGSLPGSDPQPAAAGKLSIQQKEECHRKVTAHIVKRLHPFSEVESPTFRDMVKTLNPKYTPPSRDYLSNTLIPSWYKVEKCNIITELSEVSSIALTCDGWSSITQDHYLTITAHYIMEGKMLQKVLKTKAVYRAQTGCVVAEEISDVLSEFGISDKIAAITVDNAANMDVAIKRLRYVKLSCFAHTLNLAAQSLYSLNSVSQWVARVRTIVVWMKRCLMAKVVLQEKQDLLQLPRHSLILDVRTRWNSLYLMLERFTEQYPAIQAASLDQRLRKNMDRDRLARLTEEDFRKAEDFINLMKVLYTSTLCVSSEKSPTSGQILPILKKLEAHLSVQDGDTVFVSNLKKQVWSNLSKRYQNDEIRNFLQVATALDPRFKHKVDDDTIWDQIQRKLIGESTEEDCGDGGDTMQSENEDEQESQQPPCKLPRKTPLEELFAEEEAHNIVLQQSSMSIKKRVERELQIYQEVPPVPMSGDPAAWWWNHQKSYPLLADLAFSYLCVQASSTPSERVFSTAGDTICPERARILPEKADMIIFLNKNFHPTSSAGARRGTLEHILSCCPKALGEGRYTWRHDQVLKAIAEAIFTSITQNKPLRPARQAIAFVRAGEKPKPQPKGAVGLLGTAPDWQMKADLGKQLRFPEHIVETTLRPDIFLFSDVTRQVVLLELTVPWEERMEEANERKRAKYTELVEECRRRGWRARCVPIEVGCRGFAARSLCKVYSLLGITGTPEKGHQDDNRGS</sequence>
<dbReference type="Proteomes" id="UP001174136">
    <property type="component" value="Unassembled WGS sequence"/>
</dbReference>
<feature type="domain" description="HAT C-terminal dimerisation" evidence="2">
    <location>
        <begin position="636"/>
        <end position="715"/>
    </location>
</feature>
<dbReference type="GO" id="GO:0046983">
    <property type="term" value="F:protein dimerization activity"/>
    <property type="evidence" value="ECO:0007669"/>
    <property type="project" value="InterPro"/>
</dbReference>
<dbReference type="PANTHER" id="PTHR46481:SF9">
    <property type="entry name" value="ZINC FINGER BED DOMAIN-CONTAINING PROTEIN 1-LIKE"/>
    <property type="match status" value="1"/>
</dbReference>
<evidence type="ECO:0000256" key="1">
    <source>
        <dbReference type="SAM" id="MobiDB-lite"/>
    </source>
</evidence>
<name>A0AA47MDA6_MERPO</name>
<dbReference type="EMBL" id="JAOPHQ010004839">
    <property type="protein sequence ID" value="KAK0137996.1"/>
    <property type="molecule type" value="Genomic_DNA"/>
</dbReference>